<evidence type="ECO:0000313" key="2">
    <source>
        <dbReference type="WBParaSite" id="SVE_1438600.1"/>
    </source>
</evidence>
<sequence length="177" mass="21223">MKNSEVNRANQILAKIPQWHHGSDTIINFNKKNCRLIVIIKTSLFTAAALYRTRTMFVEKKIISFLDRATSKNSEVTTYIQHLKRADRQYPIVVEDDLKFFTLEEEFPGFLYEEFRYQEYYVAQLLRKFESLIEEIRRNALNMLNISYSDFILPQFYEDELFIPPEYKSVRYGFMDV</sequence>
<name>A0A0K0FSW6_STRVS</name>
<dbReference type="WBParaSite" id="SVE_1438600.1">
    <property type="protein sequence ID" value="SVE_1438600.1"/>
    <property type="gene ID" value="SVE_1438600"/>
</dbReference>
<dbReference type="Proteomes" id="UP000035680">
    <property type="component" value="Unassembled WGS sequence"/>
</dbReference>
<dbReference type="AlphaFoldDB" id="A0A0K0FSW6"/>
<protein>
    <submittedName>
        <fullName evidence="2">HEPN domain-containing protein</fullName>
    </submittedName>
</protein>
<reference evidence="2" key="2">
    <citation type="submission" date="2015-08" db="UniProtKB">
        <authorList>
            <consortium name="WormBaseParasite"/>
        </authorList>
    </citation>
    <scope>IDENTIFICATION</scope>
</reference>
<evidence type="ECO:0000313" key="1">
    <source>
        <dbReference type="Proteomes" id="UP000035680"/>
    </source>
</evidence>
<proteinExistence type="predicted"/>
<keyword evidence="1" id="KW-1185">Reference proteome</keyword>
<organism evidence="1 2">
    <name type="scientific">Strongyloides venezuelensis</name>
    <name type="common">Threadworm</name>
    <dbReference type="NCBI Taxonomy" id="75913"/>
    <lineage>
        <taxon>Eukaryota</taxon>
        <taxon>Metazoa</taxon>
        <taxon>Ecdysozoa</taxon>
        <taxon>Nematoda</taxon>
        <taxon>Chromadorea</taxon>
        <taxon>Rhabditida</taxon>
        <taxon>Tylenchina</taxon>
        <taxon>Panagrolaimomorpha</taxon>
        <taxon>Strongyloidoidea</taxon>
        <taxon>Strongyloididae</taxon>
        <taxon>Strongyloides</taxon>
    </lineage>
</organism>
<accession>A0A0K0FSW6</accession>
<reference evidence="1" key="1">
    <citation type="submission" date="2014-07" db="EMBL/GenBank/DDBJ databases">
        <authorList>
            <person name="Martin A.A"/>
            <person name="De Silva N."/>
        </authorList>
    </citation>
    <scope>NUCLEOTIDE SEQUENCE</scope>
</reference>